<dbReference type="Pfam" id="PF04082">
    <property type="entry name" value="Fungal_trans"/>
    <property type="match status" value="1"/>
</dbReference>
<dbReference type="InterPro" id="IPR050815">
    <property type="entry name" value="TF_fung"/>
</dbReference>
<keyword evidence="5" id="KW-0539">Nucleus</keyword>
<feature type="compositionally biased region" description="Low complexity" evidence="6">
    <location>
        <begin position="145"/>
        <end position="160"/>
    </location>
</feature>
<proteinExistence type="predicted"/>
<dbReference type="InterPro" id="IPR007219">
    <property type="entry name" value="XnlR_reg_dom"/>
</dbReference>
<dbReference type="SMART" id="SM00906">
    <property type="entry name" value="Fungal_trans"/>
    <property type="match status" value="1"/>
</dbReference>
<name>A0ABR2HPG9_9PEZI</name>
<evidence type="ECO:0000256" key="5">
    <source>
        <dbReference type="ARBA" id="ARBA00023242"/>
    </source>
</evidence>
<comment type="subcellular location">
    <subcellularLocation>
        <location evidence="1">Nucleus</location>
    </subcellularLocation>
</comment>
<dbReference type="Gene3D" id="4.10.240.10">
    <property type="entry name" value="Zn(2)-C6 fungal-type DNA-binding domain"/>
    <property type="match status" value="2"/>
</dbReference>
<dbReference type="Pfam" id="PF00172">
    <property type="entry name" value="Zn_clus"/>
    <property type="match status" value="2"/>
</dbReference>
<accession>A0ABR2HPG9</accession>
<comment type="caution">
    <text evidence="8">The sequence shown here is derived from an EMBL/GenBank/DDBJ whole genome shotgun (WGS) entry which is preliminary data.</text>
</comment>
<dbReference type="Proteomes" id="UP001390339">
    <property type="component" value="Unassembled WGS sequence"/>
</dbReference>
<evidence type="ECO:0000256" key="2">
    <source>
        <dbReference type="ARBA" id="ARBA00022723"/>
    </source>
</evidence>
<keyword evidence="2" id="KW-0479">Metal-binding</keyword>
<evidence type="ECO:0000256" key="4">
    <source>
        <dbReference type="ARBA" id="ARBA00023163"/>
    </source>
</evidence>
<dbReference type="SUPFAM" id="SSF57701">
    <property type="entry name" value="Zn2/Cys6 DNA-binding domain"/>
    <property type="match status" value="2"/>
</dbReference>
<feature type="compositionally biased region" description="Low complexity" evidence="6">
    <location>
        <begin position="13"/>
        <end position="26"/>
    </location>
</feature>
<evidence type="ECO:0000256" key="6">
    <source>
        <dbReference type="SAM" id="MobiDB-lite"/>
    </source>
</evidence>
<evidence type="ECO:0000313" key="8">
    <source>
        <dbReference type="EMBL" id="KAK8851000.1"/>
    </source>
</evidence>
<feature type="domain" description="Zn(2)-C6 fungal-type" evidence="7">
    <location>
        <begin position="36"/>
        <end position="66"/>
    </location>
</feature>
<protein>
    <submittedName>
        <fullName evidence="8">Fungal-specific transcription factor domain-containing protein</fullName>
    </submittedName>
</protein>
<dbReference type="EMBL" id="JAPCWZ010000009">
    <property type="protein sequence ID" value="KAK8851000.1"/>
    <property type="molecule type" value="Genomic_DNA"/>
</dbReference>
<reference evidence="8 9" key="1">
    <citation type="journal article" date="2024" name="IMA Fungus">
        <title>Apiospora arundinis, a panoply of carbohydrate-active enzymes and secondary metabolites.</title>
        <authorList>
            <person name="Sorensen T."/>
            <person name="Petersen C."/>
            <person name="Muurmann A.T."/>
            <person name="Christiansen J.V."/>
            <person name="Brundto M.L."/>
            <person name="Overgaard C.K."/>
            <person name="Boysen A.T."/>
            <person name="Wollenberg R.D."/>
            <person name="Larsen T.O."/>
            <person name="Sorensen J.L."/>
            <person name="Nielsen K.L."/>
            <person name="Sondergaard T.E."/>
        </authorList>
    </citation>
    <scope>NUCLEOTIDE SEQUENCE [LARGE SCALE GENOMIC DNA]</scope>
    <source>
        <strain evidence="8 9">AAU 773</strain>
    </source>
</reference>
<feature type="region of interest" description="Disordered" evidence="6">
    <location>
        <begin position="1"/>
        <end position="26"/>
    </location>
</feature>
<feature type="region of interest" description="Disordered" evidence="6">
    <location>
        <begin position="689"/>
        <end position="709"/>
    </location>
</feature>
<dbReference type="CDD" id="cd12148">
    <property type="entry name" value="fungal_TF_MHR"/>
    <property type="match status" value="1"/>
</dbReference>
<feature type="domain" description="Zn(2)-C6 fungal-type" evidence="7">
    <location>
        <begin position="101"/>
        <end position="131"/>
    </location>
</feature>
<feature type="compositionally biased region" description="Low complexity" evidence="6">
    <location>
        <begin position="690"/>
        <end position="709"/>
    </location>
</feature>
<evidence type="ECO:0000259" key="7">
    <source>
        <dbReference type="PROSITE" id="PS50048"/>
    </source>
</evidence>
<dbReference type="InterPro" id="IPR036864">
    <property type="entry name" value="Zn2-C6_fun-type_DNA-bd_sf"/>
</dbReference>
<gene>
    <name evidence="8" type="ORF">PGQ11_013479</name>
</gene>
<evidence type="ECO:0000313" key="9">
    <source>
        <dbReference type="Proteomes" id="UP001390339"/>
    </source>
</evidence>
<dbReference type="PANTHER" id="PTHR47338:SF7">
    <property type="entry name" value="ZN(II)2CYS6 TRANSCRIPTION FACTOR (EUROFUNG)"/>
    <property type="match status" value="1"/>
</dbReference>
<dbReference type="InterPro" id="IPR001138">
    <property type="entry name" value="Zn2Cys6_DnaBD"/>
</dbReference>
<feature type="region of interest" description="Disordered" evidence="6">
    <location>
        <begin position="140"/>
        <end position="179"/>
    </location>
</feature>
<sequence length="797" mass="87002">METHNQPLRPLRPGGNTEPTSSSTTSIINLSTKRQTCLQCRIRKVRCDGRPTTCSNCQRLDFECSFRQTAVGNAPSVSSAAPHGAAAGHLRLPERRRRTQACVHCRSRKTRCQGGSPECSNCIKKGIVCKYPTPSSKRQKHIAADDTAASSASPGSSHTSRGTSLSPAAAPASQHDISSSAADGVGDIDVLGPTSGDPSSSLTASALDQTTLNALVEDYFEHLYPLPSFAFLHKATVLQRCHDETIDAPLKLAICAITSLLLQRVSYCHDLWAQQAERLLLATPALYRPSVFRLQALLLVVRYRIESGDFPAAFMLASLAARAAVALRLNYERSDAELSPLAQEARRRLFWSLFILDDFFSVGLREFELCPREIVHLQLPSDDDAFREGRSCRMGLLEQSLSATKDVSGGIGLRGTFLRLVSIRREVMRHIRSVALEELKTADTTRSIRHFEQQLDALRSNLWPEEQYSVANLRKSRLKAQFVMVHASWHQCYCDLYRIYLPSGYTEAAPASAVEGIHPAKRGAMQRGCREHAESILQIVADFWNLRNDVDSDGAGGKNMPGQPLLIERDVAVCAFESARIVLFCCASASPANDALVNVALSKARLCLDVIKHHFAWSASLKTLRLKLERIIKSYSTGLALRHKEALNEPDPPEPQPTSRLSAFAKSRQRLSVQSLLLQSDFVDDSDEIAASSAGSNPPGATATATTASATTQATTVPAFSAPITSAPRQQSQPLSDFGANHIDYLTINLDSNNSLSSGLSQGSGSDITDDGFVFNPWMGFPDTGMGMPWSIDGEDY</sequence>
<dbReference type="SMART" id="SM00066">
    <property type="entry name" value="GAL4"/>
    <property type="match status" value="2"/>
</dbReference>
<keyword evidence="9" id="KW-1185">Reference proteome</keyword>
<dbReference type="PROSITE" id="PS50048">
    <property type="entry name" value="ZN2_CY6_FUNGAL_2"/>
    <property type="match status" value="2"/>
</dbReference>
<organism evidence="8 9">
    <name type="scientific">Apiospora arundinis</name>
    <dbReference type="NCBI Taxonomy" id="335852"/>
    <lineage>
        <taxon>Eukaryota</taxon>
        <taxon>Fungi</taxon>
        <taxon>Dikarya</taxon>
        <taxon>Ascomycota</taxon>
        <taxon>Pezizomycotina</taxon>
        <taxon>Sordariomycetes</taxon>
        <taxon>Xylariomycetidae</taxon>
        <taxon>Amphisphaeriales</taxon>
        <taxon>Apiosporaceae</taxon>
        <taxon>Apiospora</taxon>
    </lineage>
</organism>
<dbReference type="PROSITE" id="PS00463">
    <property type="entry name" value="ZN2_CY6_FUNGAL_1"/>
    <property type="match status" value="1"/>
</dbReference>
<keyword evidence="3" id="KW-0805">Transcription regulation</keyword>
<evidence type="ECO:0000256" key="1">
    <source>
        <dbReference type="ARBA" id="ARBA00004123"/>
    </source>
</evidence>
<dbReference type="CDD" id="cd00067">
    <property type="entry name" value="GAL4"/>
    <property type="match status" value="2"/>
</dbReference>
<dbReference type="PANTHER" id="PTHR47338">
    <property type="entry name" value="ZN(II)2CYS6 TRANSCRIPTION FACTOR (EUROFUNG)-RELATED"/>
    <property type="match status" value="1"/>
</dbReference>
<evidence type="ECO:0000256" key="3">
    <source>
        <dbReference type="ARBA" id="ARBA00023015"/>
    </source>
</evidence>
<keyword evidence="4" id="KW-0804">Transcription</keyword>